<evidence type="ECO:0000313" key="3">
    <source>
        <dbReference type="EMBL" id="MTJ04756.1"/>
    </source>
</evidence>
<keyword evidence="1" id="KW-1133">Transmembrane helix</keyword>
<protein>
    <submittedName>
        <fullName evidence="3">Uncharacterized protein</fullName>
    </submittedName>
</protein>
<evidence type="ECO:0000256" key="2">
    <source>
        <dbReference type="SAM" id="SignalP"/>
    </source>
</evidence>
<keyword evidence="1" id="KW-0812">Transmembrane</keyword>
<dbReference type="Proteomes" id="UP000483078">
    <property type="component" value="Unassembled WGS sequence"/>
</dbReference>
<gene>
    <name evidence="3" type="ORF">FH759_08715</name>
</gene>
<comment type="caution">
    <text evidence="3">The sequence shown here is derived from an EMBL/GenBank/DDBJ whole genome shotgun (WGS) entry which is preliminary data.</text>
</comment>
<dbReference type="RefSeq" id="WP_273249467.1">
    <property type="nucleotide sequence ID" value="NZ_VENJ01000010.1"/>
</dbReference>
<feature type="transmembrane region" description="Helical" evidence="1">
    <location>
        <begin position="31"/>
        <end position="48"/>
    </location>
</feature>
<dbReference type="AlphaFoldDB" id="A0A7C9LS48"/>
<accession>A0A7C9LS48</accession>
<keyword evidence="2" id="KW-0732">Signal</keyword>
<evidence type="ECO:0000256" key="1">
    <source>
        <dbReference type="SAM" id="Phobius"/>
    </source>
</evidence>
<feature type="signal peptide" evidence="2">
    <location>
        <begin position="1"/>
        <end position="26"/>
    </location>
</feature>
<organism evidence="3 4">
    <name type="scientific">Sediminimonas qiaohouensis</name>
    <dbReference type="NCBI Taxonomy" id="552061"/>
    <lineage>
        <taxon>Bacteria</taxon>
        <taxon>Pseudomonadati</taxon>
        <taxon>Pseudomonadota</taxon>
        <taxon>Alphaproteobacteria</taxon>
        <taxon>Rhodobacterales</taxon>
        <taxon>Roseobacteraceae</taxon>
        <taxon>Sediminimonas</taxon>
    </lineage>
</organism>
<reference evidence="3 4" key="1">
    <citation type="submission" date="2019-06" db="EMBL/GenBank/DDBJ databases">
        <title>Enrichment of Autotrophic Halophilic Microorganisms from Red Sea Brine Pool Using Microbial Electrosynthesis System.</title>
        <authorList>
            <person name="Alqahtani M.F."/>
            <person name="Bajracharya S."/>
            <person name="Katuri K.P."/>
            <person name="Ali M."/>
            <person name="Saikaly P.E."/>
        </authorList>
    </citation>
    <scope>NUCLEOTIDE SEQUENCE [LARGE SCALE GENOMIC DNA]</scope>
    <source>
        <strain evidence="3">MES6</strain>
    </source>
</reference>
<dbReference type="EMBL" id="VENJ01000010">
    <property type="protein sequence ID" value="MTJ04756.1"/>
    <property type="molecule type" value="Genomic_DNA"/>
</dbReference>
<proteinExistence type="predicted"/>
<keyword evidence="1" id="KW-0472">Membrane</keyword>
<feature type="chain" id="PRO_5028856554" evidence="2">
    <location>
        <begin position="27"/>
        <end position="156"/>
    </location>
</feature>
<sequence length="156" mass="17367">MSRPFIAAVVAASLALSGLSATTAQAGNRDVARAIAGIAAVAIIAGALSDRDNRRNRGHVTRRYDPDPVVIPRPLPRRVQRHSLPRHCMIRAQSRYGEPRRVFGSRCLNRHFRYTDSLPRACAVRIGGNHHRHANYGRHGYSVGCLRQHGYHLAHR</sequence>
<name>A0A7C9LS48_9RHOB</name>
<evidence type="ECO:0000313" key="4">
    <source>
        <dbReference type="Proteomes" id="UP000483078"/>
    </source>
</evidence>